<accession>A0ABT9FWK2</accession>
<dbReference type="Proteomes" id="UP001241848">
    <property type="component" value="Unassembled WGS sequence"/>
</dbReference>
<evidence type="ECO:0000313" key="1">
    <source>
        <dbReference type="EMBL" id="MDP4099112.1"/>
    </source>
</evidence>
<proteinExistence type="predicted"/>
<gene>
    <name evidence="1" type="ORF">OIN60_20535</name>
</gene>
<organism evidence="1 2">
    <name type="scientific">Paenibacillus zeirhizosphaerae</name>
    <dbReference type="NCBI Taxonomy" id="2987519"/>
    <lineage>
        <taxon>Bacteria</taxon>
        <taxon>Bacillati</taxon>
        <taxon>Bacillota</taxon>
        <taxon>Bacilli</taxon>
        <taxon>Bacillales</taxon>
        <taxon>Paenibacillaceae</taxon>
        <taxon>Paenibacillus</taxon>
    </lineage>
</organism>
<reference evidence="1 2" key="1">
    <citation type="submission" date="2022-10" db="EMBL/GenBank/DDBJ databases">
        <title>Paenibacillus description and whole genome data of maize root bacterial community.</title>
        <authorList>
            <person name="Marton D."/>
            <person name="Farkas M."/>
            <person name="Cserhati M."/>
        </authorList>
    </citation>
    <scope>NUCLEOTIDE SEQUENCE [LARGE SCALE GENOMIC DNA]</scope>
    <source>
        <strain evidence="1 2">P96</strain>
    </source>
</reference>
<dbReference type="RefSeq" id="WP_305756718.1">
    <property type="nucleotide sequence ID" value="NZ_JAPCKK010000031.1"/>
</dbReference>
<comment type="caution">
    <text evidence="1">The sequence shown here is derived from an EMBL/GenBank/DDBJ whole genome shotgun (WGS) entry which is preliminary data.</text>
</comment>
<sequence length="180" mass="17963">MKHLTILFVKITRGIRIVVSTGATGATGATGMTGMTGATGATGPTVGQNFVRRNLDANQGAGPGQAITIGPVIEIGGTAITNPSFQTIHLAPNQIYQASYAVSATPNPSSGGHISVGFLGVAGSSTVVDNVAIGEYASLTNTVVFSSNSVPGGNLQLVNNSLGTGLTGIRNVQVSVVKVA</sequence>
<dbReference type="EMBL" id="JAPCKK010000031">
    <property type="protein sequence ID" value="MDP4099112.1"/>
    <property type="molecule type" value="Genomic_DNA"/>
</dbReference>
<evidence type="ECO:0008006" key="3">
    <source>
        <dbReference type="Google" id="ProtNLM"/>
    </source>
</evidence>
<protein>
    <recommendedName>
        <fullName evidence="3">Collagen-like protein</fullName>
    </recommendedName>
</protein>
<name>A0ABT9FWK2_9BACL</name>
<evidence type="ECO:0000313" key="2">
    <source>
        <dbReference type="Proteomes" id="UP001241848"/>
    </source>
</evidence>
<keyword evidence="2" id="KW-1185">Reference proteome</keyword>